<accession>A0A8S4S4Y3</accession>
<dbReference type="EMBL" id="CAKXAJ010025998">
    <property type="protein sequence ID" value="CAH2249489.1"/>
    <property type="molecule type" value="Genomic_DNA"/>
</dbReference>
<proteinExistence type="predicted"/>
<evidence type="ECO:0000313" key="3">
    <source>
        <dbReference type="EMBL" id="CAH2249489.1"/>
    </source>
</evidence>
<dbReference type="InterPro" id="IPR012337">
    <property type="entry name" value="RNaseH-like_sf"/>
</dbReference>
<feature type="region of interest" description="Disordered" evidence="1">
    <location>
        <begin position="118"/>
        <end position="137"/>
    </location>
</feature>
<dbReference type="InterPro" id="IPR038717">
    <property type="entry name" value="Tc1-like_DDE_dom"/>
</dbReference>
<evidence type="ECO:0000259" key="2">
    <source>
        <dbReference type="Pfam" id="PF13358"/>
    </source>
</evidence>
<keyword evidence="4" id="KW-1185">Reference proteome</keyword>
<dbReference type="SUPFAM" id="SSF53098">
    <property type="entry name" value="Ribonuclease H-like"/>
    <property type="match status" value="1"/>
</dbReference>
<dbReference type="GO" id="GO:0003676">
    <property type="term" value="F:nucleic acid binding"/>
    <property type="evidence" value="ECO:0007669"/>
    <property type="project" value="InterPro"/>
</dbReference>
<dbReference type="InterPro" id="IPR036397">
    <property type="entry name" value="RNaseH_sf"/>
</dbReference>
<dbReference type="Gene3D" id="3.30.420.10">
    <property type="entry name" value="Ribonuclease H-like superfamily/Ribonuclease H"/>
    <property type="match status" value="1"/>
</dbReference>
<feature type="domain" description="Tc1-like transposase DDE" evidence="2">
    <location>
        <begin position="46"/>
        <end position="124"/>
    </location>
</feature>
<evidence type="ECO:0000256" key="1">
    <source>
        <dbReference type="SAM" id="MobiDB-lite"/>
    </source>
</evidence>
<protein>
    <submittedName>
        <fullName evidence="3">Jg18758 protein</fullName>
    </submittedName>
</protein>
<dbReference type="OrthoDB" id="9996331at2759"/>
<name>A0A8S4S4Y3_9NEOP</name>
<comment type="caution">
    <text evidence="3">The sequence shown here is derived from an EMBL/GenBank/DDBJ whole genome shotgun (WGS) entry which is preliminary data.</text>
</comment>
<dbReference type="Proteomes" id="UP000838756">
    <property type="component" value="Unassembled WGS sequence"/>
</dbReference>
<sequence>MVGCLFCNDGRKRVYRRRGERFAQACVEVTVEYGGARGQGSLTAHRYITEVLDEHVVTYEGLIGDGFTLIHDNACCHTALIVRDYLQEVGIPVMQWPPRSPDLNPIEHLWDELKRRVRSRDSAPTTPQDLQDAVIAE</sequence>
<dbReference type="AlphaFoldDB" id="A0A8S4S4Y3"/>
<organism evidence="3 4">
    <name type="scientific">Pararge aegeria aegeria</name>
    <dbReference type="NCBI Taxonomy" id="348720"/>
    <lineage>
        <taxon>Eukaryota</taxon>
        <taxon>Metazoa</taxon>
        <taxon>Ecdysozoa</taxon>
        <taxon>Arthropoda</taxon>
        <taxon>Hexapoda</taxon>
        <taxon>Insecta</taxon>
        <taxon>Pterygota</taxon>
        <taxon>Neoptera</taxon>
        <taxon>Endopterygota</taxon>
        <taxon>Lepidoptera</taxon>
        <taxon>Glossata</taxon>
        <taxon>Ditrysia</taxon>
        <taxon>Papilionoidea</taxon>
        <taxon>Nymphalidae</taxon>
        <taxon>Satyrinae</taxon>
        <taxon>Satyrini</taxon>
        <taxon>Parargina</taxon>
        <taxon>Pararge</taxon>
    </lineage>
</organism>
<evidence type="ECO:0000313" key="4">
    <source>
        <dbReference type="Proteomes" id="UP000838756"/>
    </source>
</evidence>
<gene>
    <name evidence="3" type="primary">jg18758</name>
    <name evidence="3" type="ORF">PAEG_LOCUS21896</name>
</gene>
<reference evidence="3" key="1">
    <citation type="submission" date="2022-03" db="EMBL/GenBank/DDBJ databases">
        <authorList>
            <person name="Lindestad O."/>
        </authorList>
    </citation>
    <scope>NUCLEOTIDE SEQUENCE</scope>
</reference>
<dbReference type="Pfam" id="PF13358">
    <property type="entry name" value="DDE_3"/>
    <property type="match status" value="1"/>
</dbReference>